<evidence type="ECO:0000256" key="2">
    <source>
        <dbReference type="ARBA" id="ARBA00022741"/>
    </source>
</evidence>
<dbReference type="InterPro" id="IPR000719">
    <property type="entry name" value="Prot_kinase_dom"/>
</dbReference>
<name>A0A2N0Q7R8_9GLOM</name>
<dbReference type="VEuPathDB" id="FungiDB:RhiirA1_388058"/>
<dbReference type="EMBL" id="LLXJ01000102">
    <property type="protein sequence ID" value="PKC15096.1"/>
    <property type="molecule type" value="Genomic_DNA"/>
</dbReference>
<reference evidence="6 7" key="2">
    <citation type="submission" date="2017-09" db="EMBL/GenBank/DDBJ databases">
        <title>Extensive intraspecific genome diversity in a model arbuscular mycorrhizal fungus.</title>
        <authorList>
            <person name="Chen E.C."/>
            <person name="Morin E."/>
            <person name="Beaudet D."/>
            <person name="Noel J."/>
            <person name="Ndikumana S."/>
            <person name="Charron P."/>
            <person name="St-Onge C."/>
            <person name="Giorgi J."/>
            <person name="Grigoriev I.V."/>
            <person name="Roux C."/>
            <person name="Martin F.M."/>
            <person name="Corradi N."/>
        </authorList>
    </citation>
    <scope>NUCLEOTIDE SEQUENCE [LARGE SCALE GENOMIC DNA]</scope>
    <source>
        <strain evidence="6 7">A5</strain>
    </source>
</reference>
<sequence>MALINANEENSNSFDPTPKLKTSPIPILFITCIGCNQNCFNCNDKYTHTLIGHQRYCKKCLTRYINDTNDSYLDATIRMNSECDQHRNKELFTQNIQEWCVNCSRISLFKHLCFGHYHTGELSDCEKYFYNDSQNTLQVCPDCYQISFGWIESIPILYLPWWDANTSCIACGLRLVYKSPCQKYCVQCYIIYIGCRYCLTTNIIFGFTDQSQCKKCKRILSNTVDISNIYTSSGNDDLDHFLYGLRSNFYNNLQLAELTDHVKKIGNPLDIYELVREKYKNIQPEPMMEWIPYSQIKNLKEITSGGFSIIYRATWENGPINDLGNSRNKNETVAVKRFKKFVISKHFIKKVKSNYYCYRYKHHLIRSYGFTKVPDSEDYMLVMKYASGGDLHNYLKNNFTDLTWNKEKLYILWQISEGLESIHKSNFIHRDIHSGNILLDLNSSELRYQWKIADLGLSHPENILLNNEIYGVIPYIAPEIFKTTATFSKKSDVYSMGMIMWELTTGCKPFDNIGHDYALVYQIIDGIRPAITEDTPECFANLMNSCWSSDPQERPTMKKIRKILGSWYFRNKNIEQFNKAEIKRRELINSKKLGPHFTVERHSEAIYTSRSLQEYITKAYEFDINNTPSSSSPSLNFTIQNPSTTHNQNAINTNRLIISRKRKIEESNVEIHDNGSKYL</sequence>
<dbReference type="VEuPathDB" id="FungiDB:RhiirFUN_025673"/>
<protein>
    <submittedName>
        <fullName evidence="6">Kinase-like protein</fullName>
    </submittedName>
</protein>
<dbReference type="PROSITE" id="PS50011">
    <property type="entry name" value="PROTEIN_KINASE_DOM"/>
    <property type="match status" value="1"/>
</dbReference>
<proteinExistence type="predicted"/>
<evidence type="ECO:0000259" key="5">
    <source>
        <dbReference type="PROSITE" id="PS50011"/>
    </source>
</evidence>
<dbReference type="PANTHER" id="PTHR44329">
    <property type="entry name" value="SERINE/THREONINE-PROTEIN KINASE TNNI3K-RELATED"/>
    <property type="match status" value="1"/>
</dbReference>
<gene>
    <name evidence="6" type="ORF">RhiirA5_494839</name>
</gene>
<dbReference type="Gene3D" id="1.10.510.10">
    <property type="entry name" value="Transferase(Phosphotransferase) domain 1"/>
    <property type="match status" value="1"/>
</dbReference>
<dbReference type="InterPro" id="IPR011009">
    <property type="entry name" value="Kinase-like_dom_sf"/>
</dbReference>
<reference evidence="6 7" key="1">
    <citation type="submission" date="2016-04" db="EMBL/GenBank/DDBJ databases">
        <title>Genome analyses suggest a sexual origin of heterokaryosis in a supposedly ancient asexual fungus.</title>
        <authorList>
            <person name="Ropars J."/>
            <person name="Sedzielewska K."/>
            <person name="Noel J."/>
            <person name="Charron P."/>
            <person name="Farinelli L."/>
            <person name="Marton T."/>
            <person name="Kruger M."/>
            <person name="Pelin A."/>
            <person name="Brachmann A."/>
            <person name="Corradi N."/>
        </authorList>
    </citation>
    <scope>NUCLEOTIDE SEQUENCE [LARGE SCALE GENOMIC DNA]</scope>
    <source>
        <strain evidence="6 7">A5</strain>
    </source>
</reference>
<evidence type="ECO:0000313" key="6">
    <source>
        <dbReference type="EMBL" id="PKC15096.1"/>
    </source>
</evidence>
<evidence type="ECO:0000313" key="7">
    <source>
        <dbReference type="Proteomes" id="UP000232722"/>
    </source>
</evidence>
<evidence type="ECO:0000256" key="1">
    <source>
        <dbReference type="ARBA" id="ARBA00022679"/>
    </source>
</evidence>
<dbReference type="InterPro" id="IPR051681">
    <property type="entry name" value="Ser/Thr_Kinases-Pseudokinases"/>
</dbReference>
<dbReference type="SUPFAM" id="SSF56112">
    <property type="entry name" value="Protein kinase-like (PK-like)"/>
    <property type="match status" value="1"/>
</dbReference>
<dbReference type="PANTHER" id="PTHR44329:SF288">
    <property type="entry name" value="MITOGEN-ACTIVATED PROTEIN KINASE KINASE KINASE 20"/>
    <property type="match status" value="1"/>
</dbReference>
<dbReference type="AlphaFoldDB" id="A0A2N0Q7R8"/>
<accession>A0A2N0Q7R8</accession>
<dbReference type="GO" id="GO:0004674">
    <property type="term" value="F:protein serine/threonine kinase activity"/>
    <property type="evidence" value="ECO:0007669"/>
    <property type="project" value="TreeGrafter"/>
</dbReference>
<keyword evidence="4" id="KW-0067">ATP-binding</keyword>
<dbReference type="InterPro" id="IPR001245">
    <property type="entry name" value="Ser-Thr/Tyr_kinase_cat_dom"/>
</dbReference>
<keyword evidence="2" id="KW-0547">Nucleotide-binding</keyword>
<keyword evidence="3 6" id="KW-0418">Kinase</keyword>
<keyword evidence="1" id="KW-0808">Transferase</keyword>
<dbReference type="GO" id="GO:0005524">
    <property type="term" value="F:ATP binding"/>
    <property type="evidence" value="ECO:0007669"/>
    <property type="project" value="UniProtKB-KW"/>
</dbReference>
<dbReference type="VEuPathDB" id="FungiDB:FUN_000371"/>
<dbReference type="Pfam" id="PF07714">
    <property type="entry name" value="PK_Tyr_Ser-Thr"/>
    <property type="match status" value="1"/>
</dbReference>
<dbReference type="Proteomes" id="UP000232722">
    <property type="component" value="Unassembled WGS sequence"/>
</dbReference>
<feature type="domain" description="Protein kinase" evidence="5">
    <location>
        <begin position="296"/>
        <end position="568"/>
    </location>
</feature>
<dbReference type="PRINTS" id="PR00109">
    <property type="entry name" value="TYRKINASE"/>
</dbReference>
<dbReference type="VEuPathDB" id="FungiDB:RhiirFUN_025675"/>
<evidence type="ECO:0000256" key="3">
    <source>
        <dbReference type="ARBA" id="ARBA00022777"/>
    </source>
</evidence>
<comment type="caution">
    <text evidence="6">The sequence shown here is derived from an EMBL/GenBank/DDBJ whole genome shotgun (WGS) entry which is preliminary data.</text>
</comment>
<organism evidence="6 7">
    <name type="scientific">Rhizophagus irregularis</name>
    <dbReference type="NCBI Taxonomy" id="588596"/>
    <lineage>
        <taxon>Eukaryota</taxon>
        <taxon>Fungi</taxon>
        <taxon>Fungi incertae sedis</taxon>
        <taxon>Mucoromycota</taxon>
        <taxon>Glomeromycotina</taxon>
        <taxon>Glomeromycetes</taxon>
        <taxon>Glomerales</taxon>
        <taxon>Glomeraceae</taxon>
        <taxon>Rhizophagus</taxon>
    </lineage>
</organism>
<evidence type="ECO:0000256" key="4">
    <source>
        <dbReference type="ARBA" id="ARBA00022840"/>
    </source>
</evidence>
<dbReference type="VEuPathDB" id="FungiDB:RhiirA1_480693"/>